<sequence>MKRSRFFSGIWRINAILILICGLLGTAMLAFALHIFLRESFRTQHTRNVMRVADQEVDTAQESLSGFESIEGSPILRATLWLKQEYGFGSGMKEANSFRNVLLFDPASGRARWLLPGFQGILVEEHRLPSKDYSASPKPTRGFVYQAVGTDSDGDGRLTRADAKDLYVSDPDGSHVHLAINGVENFNGAHWVEDTAETFLFYTKGGQYRVAKADLRTGTMISDAELRIDGATQER</sequence>
<comment type="caution">
    <text evidence="2">The sequence shown here is derived from an EMBL/GenBank/DDBJ whole genome shotgun (WGS) entry which is preliminary data.</text>
</comment>
<dbReference type="EMBL" id="JBHSHD010000003">
    <property type="protein sequence ID" value="MFC4819132.1"/>
    <property type="molecule type" value="Genomic_DNA"/>
</dbReference>
<evidence type="ECO:0000256" key="1">
    <source>
        <dbReference type="SAM" id="Phobius"/>
    </source>
</evidence>
<evidence type="ECO:0000313" key="2">
    <source>
        <dbReference type="EMBL" id="MFC4819132.1"/>
    </source>
</evidence>
<accession>A0ABV9QUM0</accession>
<organism evidence="2 3">
    <name type="scientific">Dokdonella ginsengisoli</name>
    <dbReference type="NCBI Taxonomy" id="363846"/>
    <lineage>
        <taxon>Bacteria</taxon>
        <taxon>Pseudomonadati</taxon>
        <taxon>Pseudomonadota</taxon>
        <taxon>Gammaproteobacteria</taxon>
        <taxon>Lysobacterales</taxon>
        <taxon>Rhodanobacteraceae</taxon>
        <taxon>Dokdonella</taxon>
    </lineage>
</organism>
<name>A0ABV9QUM0_9GAMM</name>
<reference evidence="3" key="1">
    <citation type="journal article" date="2019" name="Int. J. Syst. Evol. Microbiol.">
        <title>The Global Catalogue of Microorganisms (GCM) 10K type strain sequencing project: providing services to taxonomists for standard genome sequencing and annotation.</title>
        <authorList>
            <consortium name="The Broad Institute Genomics Platform"/>
            <consortium name="The Broad Institute Genome Sequencing Center for Infectious Disease"/>
            <person name="Wu L."/>
            <person name="Ma J."/>
        </authorList>
    </citation>
    <scope>NUCLEOTIDE SEQUENCE [LARGE SCALE GENOMIC DNA]</scope>
    <source>
        <strain evidence="3">CCUG 30340</strain>
    </source>
</reference>
<evidence type="ECO:0000313" key="3">
    <source>
        <dbReference type="Proteomes" id="UP001595886"/>
    </source>
</evidence>
<dbReference type="RefSeq" id="WP_380018877.1">
    <property type="nucleotide sequence ID" value="NZ_JBHSHD010000003.1"/>
</dbReference>
<keyword evidence="3" id="KW-1185">Reference proteome</keyword>
<feature type="transmembrane region" description="Helical" evidence="1">
    <location>
        <begin position="12"/>
        <end position="37"/>
    </location>
</feature>
<keyword evidence="1" id="KW-1133">Transmembrane helix</keyword>
<keyword evidence="1" id="KW-0472">Membrane</keyword>
<gene>
    <name evidence="2" type="ORF">ACFO6Q_02280</name>
</gene>
<proteinExistence type="predicted"/>
<keyword evidence="1" id="KW-0812">Transmembrane</keyword>
<dbReference type="Proteomes" id="UP001595886">
    <property type="component" value="Unassembled WGS sequence"/>
</dbReference>
<dbReference type="SUPFAM" id="SSF63829">
    <property type="entry name" value="Calcium-dependent phosphotriesterase"/>
    <property type="match status" value="1"/>
</dbReference>
<protein>
    <recommendedName>
        <fullName evidence="4">VCBS repeat-containing protein</fullName>
    </recommendedName>
</protein>
<evidence type="ECO:0008006" key="4">
    <source>
        <dbReference type="Google" id="ProtNLM"/>
    </source>
</evidence>